<dbReference type="Proteomes" id="UP000308018">
    <property type="component" value="Unassembled WGS sequence"/>
</dbReference>
<dbReference type="AlphaFoldDB" id="A0A2N7NCX4"/>
<evidence type="ECO:0000313" key="1">
    <source>
        <dbReference type="EMBL" id="PMP10029.1"/>
    </source>
</evidence>
<dbReference type="Proteomes" id="UP000235579">
    <property type="component" value="Unassembled WGS sequence"/>
</dbReference>
<evidence type="ECO:0000313" key="2">
    <source>
        <dbReference type="EMBL" id="TKG32589.1"/>
    </source>
</evidence>
<accession>A0A2N7NCX4</accession>
<organism evidence="1 3">
    <name type="scientific">Vibrio tasmaniensis</name>
    <dbReference type="NCBI Taxonomy" id="212663"/>
    <lineage>
        <taxon>Bacteria</taxon>
        <taxon>Pseudomonadati</taxon>
        <taxon>Pseudomonadota</taxon>
        <taxon>Gammaproteobacteria</taxon>
        <taxon>Vibrionales</taxon>
        <taxon>Vibrionaceae</taxon>
        <taxon>Vibrio</taxon>
    </lineage>
</organism>
<protein>
    <submittedName>
        <fullName evidence="1">Uncharacterized protein</fullName>
    </submittedName>
</protein>
<name>A0A2N7NCX4_9VIBR</name>
<comment type="caution">
    <text evidence="1">The sequence shown here is derived from an EMBL/GenBank/DDBJ whole genome shotgun (WGS) entry which is preliminary data.</text>
</comment>
<reference evidence="1" key="3">
    <citation type="journal article" date="2018" name="Nature">
        <title>A major lineage of non-tailed dsDNA viruses as unrecognized killers of marine bacteria.</title>
        <authorList>
            <person name="Kauffman K.M."/>
            <person name="Hussain F.A."/>
            <person name="Yang J."/>
            <person name="Arevalo P."/>
            <person name="Brown J.M."/>
            <person name="Chang W.K."/>
            <person name="VanInsberghe D."/>
            <person name="Elsherbini J."/>
            <person name="Sharma R.S."/>
            <person name="Cutler M.B."/>
            <person name="Kelly L."/>
            <person name="Polz M.F."/>
        </authorList>
    </citation>
    <scope>NUCLEOTIDE SEQUENCE</scope>
    <source>
        <strain evidence="1">10N.222.48.A2</strain>
    </source>
</reference>
<reference evidence="3" key="1">
    <citation type="submission" date="2016-07" db="EMBL/GenBank/DDBJ databases">
        <title>Nontailed viruses are major unrecognized killers of bacteria in the ocean.</title>
        <authorList>
            <person name="Kauffman K."/>
            <person name="Hussain F."/>
            <person name="Yang J."/>
            <person name="Arevalo P."/>
            <person name="Brown J."/>
            <person name="Cutler M."/>
            <person name="Kelly L."/>
            <person name="Polz M.F."/>
        </authorList>
    </citation>
    <scope>NUCLEOTIDE SEQUENCE [LARGE SCALE GENOMIC DNA]</scope>
    <source>
        <strain evidence="3">10N.222.48.A2</strain>
    </source>
</reference>
<dbReference type="EMBL" id="MDBP01000080">
    <property type="protein sequence ID" value="PMP10029.1"/>
    <property type="molecule type" value="Genomic_DNA"/>
</dbReference>
<reference evidence="1" key="2">
    <citation type="submission" date="2016-07" db="EMBL/GenBank/DDBJ databases">
        <authorList>
            <person name="Wan K."/>
            <person name="Booth B."/>
            <person name="Spirohn K."/>
            <person name="Hao T."/>
            <person name="Hu Y."/>
            <person name="Calderwood M."/>
            <person name="Hill D."/>
            <person name="Mohr S."/>
            <person name="Vidal M."/>
            <person name="Celniker S."/>
            <person name="Perrimon N."/>
        </authorList>
    </citation>
    <scope>NUCLEOTIDE SEQUENCE</scope>
    <source>
        <strain evidence="1">10N.222.48.A2</strain>
    </source>
</reference>
<proteinExistence type="predicted"/>
<evidence type="ECO:0000313" key="3">
    <source>
        <dbReference type="Proteomes" id="UP000235579"/>
    </source>
</evidence>
<reference evidence="2 4" key="4">
    <citation type="submission" date="2019-04" db="EMBL/GenBank/DDBJ databases">
        <title>A reverse ecology approach based on a biological definition of microbial populations.</title>
        <authorList>
            <person name="Arevalo P."/>
            <person name="Vaninsberghe D."/>
            <person name="Elsherbini J."/>
            <person name="Gore J."/>
            <person name="Polz M."/>
        </authorList>
    </citation>
    <scope>NUCLEOTIDE SEQUENCE [LARGE SCALE GENOMIC DNA]</scope>
    <source>
        <strain evidence="2 4">10N.222.45.A8</strain>
    </source>
</reference>
<dbReference type="EMBL" id="SYVV01000021">
    <property type="protein sequence ID" value="TKG32589.1"/>
    <property type="molecule type" value="Genomic_DNA"/>
</dbReference>
<evidence type="ECO:0000313" key="4">
    <source>
        <dbReference type="Proteomes" id="UP000308018"/>
    </source>
</evidence>
<gene>
    <name evidence="1" type="ORF">BCS92_02570</name>
    <name evidence="2" type="ORF">FC057_12290</name>
</gene>
<sequence>MSEGNNATPVTSELEKAQIRGINSEIRLKTFGFCQRWLIIWLTIGGFIKLDLAKEVISWISG</sequence>